<dbReference type="Proteomes" id="UP000714275">
    <property type="component" value="Unassembled WGS sequence"/>
</dbReference>
<gene>
    <name evidence="2" type="ORF">EV702DRAFT_975672</name>
</gene>
<evidence type="ECO:0000313" key="3">
    <source>
        <dbReference type="Proteomes" id="UP000714275"/>
    </source>
</evidence>
<keyword evidence="3" id="KW-1185">Reference proteome</keyword>
<comment type="caution">
    <text evidence="2">The sequence shown here is derived from an EMBL/GenBank/DDBJ whole genome shotgun (WGS) entry which is preliminary data.</text>
</comment>
<protein>
    <submittedName>
        <fullName evidence="2">Uncharacterized protein</fullName>
    </submittedName>
</protein>
<feature type="region of interest" description="Disordered" evidence="1">
    <location>
        <begin position="60"/>
        <end position="80"/>
    </location>
</feature>
<feature type="region of interest" description="Disordered" evidence="1">
    <location>
        <begin position="203"/>
        <end position="236"/>
    </location>
</feature>
<proteinExistence type="predicted"/>
<feature type="compositionally biased region" description="Basic and acidic residues" evidence="1">
    <location>
        <begin position="218"/>
        <end position="227"/>
    </location>
</feature>
<dbReference type="EMBL" id="JABBWD010000046">
    <property type="protein sequence ID" value="KAG1773713.1"/>
    <property type="molecule type" value="Genomic_DNA"/>
</dbReference>
<name>A0A9P7CZW7_9AGAM</name>
<sequence length="236" mass="26622">MSESNSPSTSEPSRARGRGRGKSRGGLGKYLRARGRGRGGRPAEFHQRLVLEGEEVVDLDPDSEEAKELQKRYSRRQLGSNADRYVELEPELDSDGEEIREPEVDLSSFLARQRLSDVSETTVVAVPRVDDDDIDHELAHISSHRIPPPTSQKGRVQTIEWDAELEEMSREKAAADASRDLKARFRAKSEKLKVKPLFSRDIKQDDNYSEAPALPNDTPRKAPKVEMEEFLDDLLS</sequence>
<feature type="compositionally biased region" description="Low complexity" evidence="1">
    <location>
        <begin position="1"/>
        <end position="12"/>
    </location>
</feature>
<reference evidence="2" key="1">
    <citation type="journal article" date="2020" name="New Phytol.">
        <title>Comparative genomics reveals dynamic genome evolution in host specialist ectomycorrhizal fungi.</title>
        <authorList>
            <person name="Lofgren L.A."/>
            <person name="Nguyen N.H."/>
            <person name="Vilgalys R."/>
            <person name="Ruytinx J."/>
            <person name="Liao H.L."/>
            <person name="Branco S."/>
            <person name="Kuo A."/>
            <person name="LaButti K."/>
            <person name="Lipzen A."/>
            <person name="Andreopoulos W."/>
            <person name="Pangilinan J."/>
            <person name="Riley R."/>
            <person name="Hundley H."/>
            <person name="Na H."/>
            <person name="Barry K."/>
            <person name="Grigoriev I.V."/>
            <person name="Stajich J.E."/>
            <person name="Kennedy P.G."/>
        </authorList>
    </citation>
    <scope>NUCLEOTIDE SEQUENCE</scope>
    <source>
        <strain evidence="2">DOB743</strain>
    </source>
</reference>
<organism evidence="2 3">
    <name type="scientific">Suillus placidus</name>
    <dbReference type="NCBI Taxonomy" id="48579"/>
    <lineage>
        <taxon>Eukaryota</taxon>
        <taxon>Fungi</taxon>
        <taxon>Dikarya</taxon>
        <taxon>Basidiomycota</taxon>
        <taxon>Agaricomycotina</taxon>
        <taxon>Agaricomycetes</taxon>
        <taxon>Agaricomycetidae</taxon>
        <taxon>Boletales</taxon>
        <taxon>Suillineae</taxon>
        <taxon>Suillaceae</taxon>
        <taxon>Suillus</taxon>
    </lineage>
</organism>
<dbReference type="AlphaFoldDB" id="A0A9P7CZW7"/>
<feature type="region of interest" description="Disordered" evidence="1">
    <location>
        <begin position="1"/>
        <end position="46"/>
    </location>
</feature>
<evidence type="ECO:0000313" key="2">
    <source>
        <dbReference type="EMBL" id="KAG1773713.1"/>
    </source>
</evidence>
<evidence type="ECO:0000256" key="1">
    <source>
        <dbReference type="SAM" id="MobiDB-lite"/>
    </source>
</evidence>
<accession>A0A9P7CZW7</accession>
<dbReference type="OrthoDB" id="2505473at2759"/>